<proteinExistence type="predicted"/>
<dbReference type="EMBL" id="JAKIHW010000043">
    <property type="protein sequence ID" value="MDE9620986.1"/>
    <property type="molecule type" value="Genomic_DNA"/>
</dbReference>
<sequence>MNLTPLQIDILKLLAMQGRNANAIQRTSFPGVLGDNVNDAIYSLRQQNFITAVQSKANDDWLALKITPDGKSLINQMGWLVN</sequence>
<reference evidence="1" key="1">
    <citation type="submission" date="2022-01" db="EMBL/GenBank/DDBJ databases">
        <title>Genetic Characterization of Carbapenem-resistant Citrobacter spp. from China: a multicenter study.</title>
        <authorList>
            <person name="Ye L."/>
        </authorList>
    </citation>
    <scope>NUCLEOTIDE SEQUENCE</scope>
    <source>
        <strain evidence="1">IR5432</strain>
    </source>
</reference>
<comment type="caution">
    <text evidence="1">The sequence shown here is derived from an EMBL/GenBank/DDBJ whole genome shotgun (WGS) entry which is preliminary data.</text>
</comment>
<evidence type="ECO:0000313" key="2">
    <source>
        <dbReference type="Proteomes" id="UP001147005"/>
    </source>
</evidence>
<name>A0A9X4JNT7_9ENTR</name>
<accession>A0A9X4JNT7</accession>
<dbReference type="Proteomes" id="UP001147005">
    <property type="component" value="Unassembled WGS sequence"/>
</dbReference>
<organism evidence="1 2">
    <name type="scientific">Citrobacter portucalensis</name>
    <dbReference type="NCBI Taxonomy" id="1639133"/>
    <lineage>
        <taxon>Bacteria</taxon>
        <taxon>Pseudomonadati</taxon>
        <taxon>Pseudomonadota</taxon>
        <taxon>Gammaproteobacteria</taxon>
        <taxon>Enterobacterales</taxon>
        <taxon>Enterobacteriaceae</taxon>
        <taxon>Citrobacter</taxon>
        <taxon>Citrobacter freundii complex</taxon>
    </lineage>
</organism>
<dbReference type="AlphaFoldDB" id="A0A9X4JNT7"/>
<dbReference type="RefSeq" id="WP_181695498.1">
    <property type="nucleotide sequence ID" value="NZ_JAKIHW010000043.1"/>
</dbReference>
<protein>
    <submittedName>
        <fullName evidence="1">Uncharacterized protein</fullName>
    </submittedName>
</protein>
<evidence type="ECO:0000313" key="1">
    <source>
        <dbReference type="EMBL" id="MDE9620986.1"/>
    </source>
</evidence>
<gene>
    <name evidence="1" type="ORF">L2111_23340</name>
</gene>